<reference evidence="8 9" key="1">
    <citation type="submission" date="2018-02" db="EMBL/GenBank/DDBJ databases">
        <title>The genomes of Aspergillus section Nigri reveals drivers in fungal speciation.</title>
        <authorList>
            <consortium name="DOE Joint Genome Institute"/>
            <person name="Vesth T.C."/>
            <person name="Nybo J."/>
            <person name="Theobald S."/>
            <person name="Brandl J."/>
            <person name="Frisvad J.C."/>
            <person name="Nielsen K.F."/>
            <person name="Lyhne E.K."/>
            <person name="Kogle M.E."/>
            <person name="Kuo A."/>
            <person name="Riley R."/>
            <person name="Clum A."/>
            <person name="Nolan M."/>
            <person name="Lipzen A."/>
            <person name="Salamov A."/>
            <person name="Henrissat B."/>
            <person name="Wiebenga A."/>
            <person name="De vries R.P."/>
            <person name="Grigoriev I.V."/>
            <person name="Mortensen U.H."/>
            <person name="Andersen M.R."/>
            <person name="Baker S.E."/>
        </authorList>
    </citation>
    <scope>NUCLEOTIDE SEQUENCE [LARGE SCALE GENOMIC DNA]</scope>
    <source>
        <strain evidence="8 9">CBS 121593</strain>
    </source>
</reference>
<evidence type="ECO:0000259" key="7">
    <source>
        <dbReference type="Pfam" id="PF01494"/>
    </source>
</evidence>
<dbReference type="GO" id="GO:0004497">
    <property type="term" value="F:monooxygenase activity"/>
    <property type="evidence" value="ECO:0007669"/>
    <property type="project" value="UniProtKB-KW"/>
</dbReference>
<comment type="similarity">
    <text evidence="1">Belongs to the paxM FAD-dependent monooxygenase family.</text>
</comment>
<dbReference type="GO" id="GO:0071949">
    <property type="term" value="F:FAD binding"/>
    <property type="evidence" value="ECO:0007669"/>
    <property type="project" value="InterPro"/>
</dbReference>
<dbReference type="RefSeq" id="XP_025578012.1">
    <property type="nucleotide sequence ID" value="XM_025723700.1"/>
</dbReference>
<dbReference type="STRING" id="1448316.A0A395H945"/>
<evidence type="ECO:0000313" key="9">
    <source>
        <dbReference type="Proteomes" id="UP000249402"/>
    </source>
</evidence>
<name>A0A395H945_9EURO</name>
<protein>
    <submittedName>
        <fullName evidence="8">FAD/NAD(P)-binding domain-containing protein</fullName>
    </submittedName>
</protein>
<evidence type="ECO:0000256" key="3">
    <source>
        <dbReference type="ARBA" id="ARBA00022827"/>
    </source>
</evidence>
<organism evidence="8 9">
    <name type="scientific">Aspergillus ibericus CBS 121593</name>
    <dbReference type="NCBI Taxonomy" id="1448316"/>
    <lineage>
        <taxon>Eukaryota</taxon>
        <taxon>Fungi</taxon>
        <taxon>Dikarya</taxon>
        <taxon>Ascomycota</taxon>
        <taxon>Pezizomycotina</taxon>
        <taxon>Eurotiomycetes</taxon>
        <taxon>Eurotiomycetidae</taxon>
        <taxon>Eurotiales</taxon>
        <taxon>Aspergillaceae</taxon>
        <taxon>Aspergillus</taxon>
        <taxon>Aspergillus subgen. Circumdati</taxon>
    </lineage>
</organism>
<evidence type="ECO:0000256" key="5">
    <source>
        <dbReference type="ARBA" id="ARBA00023033"/>
    </source>
</evidence>
<keyword evidence="5" id="KW-0503">Monooxygenase</keyword>
<dbReference type="SUPFAM" id="SSF54373">
    <property type="entry name" value="FAD-linked reductases, C-terminal domain"/>
    <property type="match status" value="1"/>
</dbReference>
<dbReference type="InterPro" id="IPR023375">
    <property type="entry name" value="ADC_dom_sf"/>
</dbReference>
<keyword evidence="3" id="KW-0274">FAD</keyword>
<dbReference type="SUPFAM" id="SSF51905">
    <property type="entry name" value="FAD/NAD(P)-binding domain"/>
    <property type="match status" value="1"/>
</dbReference>
<dbReference type="SUPFAM" id="SSF160104">
    <property type="entry name" value="Acetoacetate decarboxylase-like"/>
    <property type="match status" value="1"/>
</dbReference>
<feature type="domain" description="FAD-binding" evidence="7">
    <location>
        <begin position="24"/>
        <end position="391"/>
    </location>
</feature>
<dbReference type="OrthoDB" id="1047367at2759"/>
<dbReference type="AlphaFoldDB" id="A0A395H945"/>
<proteinExistence type="inferred from homology"/>
<dbReference type="PANTHER" id="PTHR13789">
    <property type="entry name" value="MONOOXYGENASE"/>
    <property type="match status" value="1"/>
</dbReference>
<dbReference type="Gene3D" id="3.50.50.60">
    <property type="entry name" value="FAD/NAD(P)-binding domain"/>
    <property type="match status" value="1"/>
</dbReference>
<dbReference type="Gene3D" id="2.40.400.10">
    <property type="entry name" value="Acetoacetate decarboxylase-like"/>
    <property type="match status" value="2"/>
</dbReference>
<evidence type="ECO:0000256" key="2">
    <source>
        <dbReference type="ARBA" id="ARBA00022630"/>
    </source>
</evidence>
<evidence type="ECO:0000256" key="1">
    <source>
        <dbReference type="ARBA" id="ARBA00007992"/>
    </source>
</evidence>
<evidence type="ECO:0000256" key="6">
    <source>
        <dbReference type="SAM" id="MobiDB-lite"/>
    </source>
</evidence>
<dbReference type="InterPro" id="IPR050493">
    <property type="entry name" value="FAD-dep_Monooxygenase_BioMet"/>
</dbReference>
<dbReference type="Pfam" id="PF01494">
    <property type="entry name" value="FAD_binding_3"/>
    <property type="match status" value="1"/>
</dbReference>
<sequence length="697" mass="76319">MTFDNSSSEVDHNGDYPSPTMPLKVIIVGAGIAGLTAALALRQQGHRVTLLESSKFSNEVGAAINIPPYCDGALRRLGIDLDSDHVAGAIECTGCTIWAGTSGQKLFFFDYHAESGRWQHLRRLVHRAHLHSTLRDKALATEGPGEPCILRLSSRVVSVNPEEGQVVLANGDRVSGDLVLGADGVHSQCRKALDQGSGYVPFDSGISAFRFLIPTQLLRDDPLTQGLLGPDGSLMVVMGTGVKRLVCYPCANITMTNCIYLHPSKESSQHNEGESPADDPKSNKDQMLHIAQEFDPVFKAILEKSPEDIPKVWTLLDLPPLATWIKGKMAVLGDAAHPFLPHRGEGAAQAIEDAMSLGAVLPLGTSGDEVPERLALYERCRKDRAMRIQQASRLNSQPMEVQRKHGFSPHEFDNYSFSHDEWHHSVQHLRKSQWAKYPYRWRQPISFGPCPGPSQPQNHLHASRSRPWKVDHSIRFATSSTYMRAFLPTADFDFIRADTVVQASLVCSSFHNLAWLGGSGYTRIGLYLHGVQYTPPNGEAVPGTFVLVLFGDRVDPVIASRDEQGAPTWGCDIDISNGADNNPDHGLLMYRYVPAVGQPGKADAEYAVLDPYSPATREIDPVNGSESTGSAPPNHASGYTEPDTDHASFEFFAGDWQSLPTLHPVVKILQDMPMYGILSVQSAVNEAVDDASRARRI</sequence>
<keyword evidence="4" id="KW-0560">Oxidoreductase</keyword>
<accession>A0A395H945</accession>
<evidence type="ECO:0000256" key="4">
    <source>
        <dbReference type="ARBA" id="ARBA00023002"/>
    </source>
</evidence>
<dbReference type="PRINTS" id="PR00420">
    <property type="entry name" value="RNGMNOXGNASE"/>
</dbReference>
<feature type="region of interest" description="Disordered" evidence="6">
    <location>
        <begin position="615"/>
        <end position="643"/>
    </location>
</feature>
<dbReference type="PANTHER" id="PTHR13789:SF261">
    <property type="entry name" value="HYDROXYLASE, PUTATIVE (AFU_ORTHOLOGUE AFUA_7G00590)-RELATED"/>
    <property type="match status" value="1"/>
</dbReference>
<dbReference type="Proteomes" id="UP000249402">
    <property type="component" value="Unassembled WGS sequence"/>
</dbReference>
<dbReference type="InterPro" id="IPR002938">
    <property type="entry name" value="FAD-bd"/>
</dbReference>
<keyword evidence="9" id="KW-1185">Reference proteome</keyword>
<evidence type="ECO:0000313" key="8">
    <source>
        <dbReference type="EMBL" id="RAL03685.1"/>
    </source>
</evidence>
<dbReference type="VEuPathDB" id="FungiDB:BO80DRAFT_491466"/>
<dbReference type="EMBL" id="KZ824426">
    <property type="protein sequence ID" value="RAL03685.1"/>
    <property type="molecule type" value="Genomic_DNA"/>
</dbReference>
<dbReference type="GeneID" id="37228565"/>
<gene>
    <name evidence="8" type="ORF">BO80DRAFT_491466</name>
</gene>
<dbReference type="InterPro" id="IPR036188">
    <property type="entry name" value="FAD/NAD-bd_sf"/>
</dbReference>
<keyword evidence="2" id="KW-0285">Flavoprotein</keyword>